<dbReference type="EMBL" id="JAROCF010000001">
    <property type="protein sequence ID" value="MDN4613015.1"/>
    <property type="molecule type" value="Genomic_DNA"/>
</dbReference>
<comment type="caution">
    <text evidence="4">The sequence shown here is derived from an EMBL/GenBank/DDBJ whole genome shotgun (WGS) entry which is preliminary data.</text>
</comment>
<dbReference type="Pfam" id="PF00675">
    <property type="entry name" value="Peptidase_M16"/>
    <property type="match status" value="1"/>
</dbReference>
<sequence>MSVTTLKNGMRVASVRRPGLPMDAIALNVRAGSAQEARSARGSAHCLEHLVLGKAATVRTSGLAAAMDALGAHPAAVTGKEATCFSVRLPCSDSADAIQALFHAVSTAGGFDRRVLDAEKRVILAELAGADQDAVRSALTLAESRVFAGSELEHPPIGSRADILDLSAEEIGRFWSLQYRPSAIDLGIVGPREHREVVSMVCESLGTEPSVADGCGRDDGVEALPPLRSAVAVEEGDGGAVIPVIQAFSAPAVRDRGRAVAVVLAALLGSGFGSLLVSALRAKNQLVYSPRAFYTGYGLAGCFTICAPTSRENASQVARRIRGALEAVAGRAFSQGRLEYAVRQVSCATHAAWTDQQPRLRSLLSSVQYLDRVPALSELMETVQGVSREEVAALAATMLSAEVDQLSLRAPARREAAHG</sequence>
<feature type="domain" description="Peptidase M16 N-terminal" evidence="2">
    <location>
        <begin position="11"/>
        <end position="148"/>
    </location>
</feature>
<dbReference type="SUPFAM" id="SSF63411">
    <property type="entry name" value="LuxS/MPP-like metallohydrolase"/>
    <property type="match status" value="2"/>
</dbReference>
<dbReference type="Proteomes" id="UP001174208">
    <property type="component" value="Unassembled WGS sequence"/>
</dbReference>
<dbReference type="InterPro" id="IPR011765">
    <property type="entry name" value="Pept_M16_N"/>
</dbReference>
<comment type="similarity">
    <text evidence="1">Belongs to the peptidase M16 family.</text>
</comment>
<dbReference type="PANTHER" id="PTHR11851">
    <property type="entry name" value="METALLOPROTEASE"/>
    <property type="match status" value="1"/>
</dbReference>
<evidence type="ECO:0000313" key="5">
    <source>
        <dbReference type="Proteomes" id="UP001174208"/>
    </source>
</evidence>
<proteinExistence type="inferred from homology"/>
<dbReference type="Pfam" id="PF05193">
    <property type="entry name" value="Peptidase_M16_C"/>
    <property type="match status" value="1"/>
</dbReference>
<reference evidence="4" key="1">
    <citation type="submission" date="2023-06" db="EMBL/GenBank/DDBJ databases">
        <title>MT1 and MT2 Draft Genomes of Novel Species.</title>
        <authorList>
            <person name="Venkateswaran K."/>
        </authorList>
    </citation>
    <scope>NUCLEOTIDE SEQUENCE</scope>
    <source>
        <strain evidence="4">F6_8S_P_1B</strain>
    </source>
</reference>
<dbReference type="InterPro" id="IPR050361">
    <property type="entry name" value="MPP/UQCRC_Complex"/>
</dbReference>
<dbReference type="RefSeq" id="WP_301209830.1">
    <property type="nucleotide sequence ID" value="NZ_JAROCF010000001.1"/>
</dbReference>
<dbReference type="InterPro" id="IPR011249">
    <property type="entry name" value="Metalloenz_LuxS/M16"/>
</dbReference>
<name>A0ABT8K6E0_9MICO</name>
<organism evidence="4 5">
    <name type="scientific">Leifsonia williamsii</name>
    <dbReference type="NCBI Taxonomy" id="3035919"/>
    <lineage>
        <taxon>Bacteria</taxon>
        <taxon>Bacillati</taxon>
        <taxon>Actinomycetota</taxon>
        <taxon>Actinomycetes</taxon>
        <taxon>Micrococcales</taxon>
        <taxon>Microbacteriaceae</taxon>
        <taxon>Leifsonia</taxon>
    </lineage>
</organism>
<evidence type="ECO:0000313" key="4">
    <source>
        <dbReference type="EMBL" id="MDN4613015.1"/>
    </source>
</evidence>
<dbReference type="Gene3D" id="3.30.830.10">
    <property type="entry name" value="Metalloenzyme, LuxS/M16 peptidase-like"/>
    <property type="match status" value="2"/>
</dbReference>
<keyword evidence="5" id="KW-1185">Reference proteome</keyword>
<evidence type="ECO:0000259" key="2">
    <source>
        <dbReference type="Pfam" id="PF00675"/>
    </source>
</evidence>
<feature type="domain" description="Peptidase M16 C-terminal" evidence="3">
    <location>
        <begin position="165"/>
        <end position="344"/>
    </location>
</feature>
<dbReference type="PANTHER" id="PTHR11851:SF49">
    <property type="entry name" value="MITOCHONDRIAL-PROCESSING PEPTIDASE SUBUNIT ALPHA"/>
    <property type="match status" value="1"/>
</dbReference>
<evidence type="ECO:0000259" key="3">
    <source>
        <dbReference type="Pfam" id="PF05193"/>
    </source>
</evidence>
<gene>
    <name evidence="4" type="ORF">P5G50_01010</name>
</gene>
<dbReference type="InterPro" id="IPR007863">
    <property type="entry name" value="Peptidase_M16_C"/>
</dbReference>
<accession>A0ABT8K6E0</accession>
<protein>
    <submittedName>
        <fullName evidence="4">Pitrilysin family protein</fullName>
    </submittedName>
</protein>
<evidence type="ECO:0000256" key="1">
    <source>
        <dbReference type="ARBA" id="ARBA00007261"/>
    </source>
</evidence>